<evidence type="ECO:0000256" key="4">
    <source>
        <dbReference type="ARBA" id="ARBA00023136"/>
    </source>
</evidence>
<organism evidence="8 9">
    <name type="scientific">Comamonas guangdongensis</name>
    <dbReference type="NCBI Taxonomy" id="510515"/>
    <lineage>
        <taxon>Bacteria</taxon>
        <taxon>Pseudomonadati</taxon>
        <taxon>Pseudomonadota</taxon>
        <taxon>Betaproteobacteria</taxon>
        <taxon>Burkholderiales</taxon>
        <taxon>Comamonadaceae</taxon>
        <taxon>Comamonas</taxon>
    </lineage>
</organism>
<dbReference type="PANTHER" id="PTHR30414:SF0">
    <property type="entry name" value="MINICONDUCTANCE MECHANOSENSITIVE CHANNEL YBDG"/>
    <property type="match status" value="1"/>
</dbReference>
<evidence type="ECO:0000256" key="1">
    <source>
        <dbReference type="ARBA" id="ARBA00004370"/>
    </source>
</evidence>
<dbReference type="Proteomes" id="UP001561046">
    <property type="component" value="Unassembled WGS sequence"/>
</dbReference>
<gene>
    <name evidence="8" type="ORF">AB6724_19295</name>
</gene>
<dbReference type="EMBL" id="JBFYGN010000030">
    <property type="protein sequence ID" value="MEX8194984.1"/>
    <property type="molecule type" value="Genomic_DNA"/>
</dbReference>
<protein>
    <submittedName>
        <fullName evidence="8">Mechanosensitive ion channel family protein</fullName>
    </submittedName>
</protein>
<feature type="region of interest" description="Disordered" evidence="5">
    <location>
        <begin position="400"/>
        <end position="425"/>
    </location>
</feature>
<proteinExistence type="predicted"/>
<evidence type="ECO:0000313" key="8">
    <source>
        <dbReference type="EMBL" id="MEX8194984.1"/>
    </source>
</evidence>
<keyword evidence="2 6" id="KW-0812">Transmembrane</keyword>
<dbReference type="RefSeq" id="WP_369340161.1">
    <property type="nucleotide sequence ID" value="NZ_JBFYGN010000030.1"/>
</dbReference>
<feature type="transmembrane region" description="Helical" evidence="6">
    <location>
        <begin position="124"/>
        <end position="145"/>
    </location>
</feature>
<dbReference type="PANTHER" id="PTHR30414">
    <property type="entry name" value="MINICONDUCTANCE MECHANOSENSITIVE CHANNEL YBDG"/>
    <property type="match status" value="1"/>
</dbReference>
<sequence>MQTLAALCALACAALLCGWLARWLVLKLFRHMRETLRTGWAQVLMHDQVLRRLAKAVPSLIVQFGILGVPHLQPRWSTLITNAAIAFTVYHLAHALCDLLNAMNEAHDRDEERKAAVQTHSIKSYVQLGKLLVSSFAAVLIVATLLDRSPLLLLSGLGAMSAVLMLVFKDTILSFVAGVQLGSNDMLRVGDWIEMPQVGADGFVVDIALNTVKVQNFDKTITTIPTWKLMSESFKNWRGMFEAGGRRIRRSLPIDAHSIHLLTPQERSCLSGIALLRDYWSEIRGLRAVDDAQPGTITAHSGHLIAPDQVSNLAAFKAYAYAYLLAHPRIHQGPGMFLLARTLEPSPQGVPLELYCYTNTTIWVEYEAIQGEIFDHLIAMLPQFGLKLYQRSSDYGMHYPVPGTGAASDRPQDAAPPARNHVVAG</sequence>
<dbReference type="InterPro" id="IPR006685">
    <property type="entry name" value="MscS_channel_2nd"/>
</dbReference>
<keyword evidence="9" id="KW-1185">Reference proteome</keyword>
<evidence type="ECO:0000313" key="9">
    <source>
        <dbReference type="Proteomes" id="UP001561046"/>
    </source>
</evidence>
<name>A0ABV3ZZE5_9BURK</name>
<dbReference type="SUPFAM" id="SSF50182">
    <property type="entry name" value="Sm-like ribonucleoproteins"/>
    <property type="match status" value="1"/>
</dbReference>
<evidence type="ECO:0000256" key="6">
    <source>
        <dbReference type="SAM" id="Phobius"/>
    </source>
</evidence>
<keyword evidence="4 6" id="KW-0472">Membrane</keyword>
<dbReference type="InterPro" id="IPR010920">
    <property type="entry name" value="LSM_dom_sf"/>
</dbReference>
<dbReference type="InterPro" id="IPR030192">
    <property type="entry name" value="YbdG"/>
</dbReference>
<keyword evidence="3 6" id="KW-1133">Transmembrane helix</keyword>
<comment type="caution">
    <text evidence="8">The sequence shown here is derived from an EMBL/GenBank/DDBJ whole genome shotgun (WGS) entry which is preliminary data.</text>
</comment>
<dbReference type="InterPro" id="IPR023408">
    <property type="entry name" value="MscS_beta-dom_sf"/>
</dbReference>
<accession>A0ABV3ZZE5</accession>
<evidence type="ECO:0000256" key="3">
    <source>
        <dbReference type="ARBA" id="ARBA00022989"/>
    </source>
</evidence>
<reference evidence="8 9" key="1">
    <citation type="journal article" date="2013" name="Int. J. Syst. Evol. Microbiol.">
        <title>Comamonas guangdongensis sp. nov., isolated from subterranean forest sediment, and emended description of the genus Comamonas.</title>
        <authorList>
            <person name="Zhang J."/>
            <person name="Wang Y."/>
            <person name="Zhou S."/>
            <person name="Wu C."/>
            <person name="He J."/>
            <person name="Li F."/>
        </authorList>
    </citation>
    <scope>NUCLEOTIDE SEQUENCE [LARGE SCALE GENOMIC DNA]</scope>
    <source>
        <strain evidence="8 9">CCTCC AB2011133</strain>
    </source>
</reference>
<evidence type="ECO:0000256" key="5">
    <source>
        <dbReference type="SAM" id="MobiDB-lite"/>
    </source>
</evidence>
<dbReference type="Pfam" id="PF00924">
    <property type="entry name" value="MS_channel_2nd"/>
    <property type="match status" value="1"/>
</dbReference>
<dbReference type="Gene3D" id="2.30.30.60">
    <property type="match status" value="1"/>
</dbReference>
<feature type="transmembrane region" description="Helical" evidence="6">
    <location>
        <begin position="151"/>
        <end position="168"/>
    </location>
</feature>
<feature type="domain" description="Mechanosensitive ion channel MscS" evidence="7">
    <location>
        <begin position="170"/>
        <end position="238"/>
    </location>
</feature>
<evidence type="ECO:0000259" key="7">
    <source>
        <dbReference type="Pfam" id="PF00924"/>
    </source>
</evidence>
<comment type="subcellular location">
    <subcellularLocation>
        <location evidence="1">Membrane</location>
    </subcellularLocation>
</comment>
<evidence type="ECO:0000256" key="2">
    <source>
        <dbReference type="ARBA" id="ARBA00022692"/>
    </source>
</evidence>